<sequence length="138" mass="15534">MKRHEIQLSRKLTTELLHLAQISPEAEICGLIGARDGQPTRCYPIDNIAARPDSRFELDPQQHIAAVAQMRENGEDLFAIYHSHPHAPAEPSATDIDMANYPEAIYLVISLNTKGILEMRGFNIVDKQVQEVTLRMSE</sequence>
<evidence type="ECO:0000259" key="6">
    <source>
        <dbReference type="SMART" id="SM00232"/>
    </source>
</evidence>
<reference evidence="7 8" key="1">
    <citation type="journal article" date="2024" name="Microbiology">
        <title>Methylomarinum rosea sp. nov., a novel halophilic methanotrophic bacterium from the hypersaline Lake Elton.</title>
        <authorList>
            <person name="Suleimanov R.Z."/>
            <person name="Oshkin I.Y."/>
            <person name="Danilova O.V."/>
            <person name="Suzina N.E."/>
            <person name="Dedysh S.N."/>
        </authorList>
    </citation>
    <scope>NUCLEOTIDE SEQUENCE [LARGE SCALE GENOMIC DNA]</scope>
    <source>
        <strain evidence="7 8">Ch1-1</strain>
    </source>
</reference>
<evidence type="ECO:0000256" key="2">
    <source>
        <dbReference type="ARBA" id="ARBA00022723"/>
    </source>
</evidence>
<dbReference type="PANTHER" id="PTHR34858:SF1">
    <property type="entry name" value="CYSO-CYSTEINE PEPTIDASE"/>
    <property type="match status" value="1"/>
</dbReference>
<protein>
    <submittedName>
        <fullName evidence="7">M67 family metallopeptidase</fullName>
    </submittedName>
</protein>
<dbReference type="KEGG" id="mech:Q9L42_001755"/>
<dbReference type="Proteomes" id="UP001225378">
    <property type="component" value="Chromosome"/>
</dbReference>
<dbReference type="PANTHER" id="PTHR34858">
    <property type="entry name" value="CYSO-CYSTEINE PEPTIDASE"/>
    <property type="match status" value="1"/>
</dbReference>
<keyword evidence="4" id="KW-0862">Zinc</keyword>
<evidence type="ECO:0000313" key="7">
    <source>
        <dbReference type="EMBL" id="XBS22517.1"/>
    </source>
</evidence>
<keyword evidence="2" id="KW-0479">Metal-binding</keyword>
<dbReference type="AlphaFoldDB" id="A0AAU7P057"/>
<organism evidence="7 8">
    <name type="scientific">Methylomarinum roseum</name>
    <dbReference type="NCBI Taxonomy" id="3067653"/>
    <lineage>
        <taxon>Bacteria</taxon>
        <taxon>Pseudomonadati</taxon>
        <taxon>Pseudomonadota</taxon>
        <taxon>Gammaproteobacteria</taxon>
        <taxon>Methylococcales</taxon>
        <taxon>Methylococcaceae</taxon>
        <taxon>Methylomarinum</taxon>
    </lineage>
</organism>
<name>A0AAU7P057_9GAMM</name>
<dbReference type="InterPro" id="IPR028090">
    <property type="entry name" value="JAB_dom_prok"/>
</dbReference>
<dbReference type="GO" id="GO:0008270">
    <property type="term" value="F:zinc ion binding"/>
    <property type="evidence" value="ECO:0007669"/>
    <property type="project" value="TreeGrafter"/>
</dbReference>
<dbReference type="Gene3D" id="3.40.140.10">
    <property type="entry name" value="Cytidine Deaminase, domain 2"/>
    <property type="match status" value="1"/>
</dbReference>
<proteinExistence type="predicted"/>
<dbReference type="CDD" id="cd08070">
    <property type="entry name" value="MPN_like"/>
    <property type="match status" value="1"/>
</dbReference>
<keyword evidence="5" id="KW-0482">Metalloprotease</keyword>
<dbReference type="SUPFAM" id="SSF102712">
    <property type="entry name" value="JAB1/MPN domain"/>
    <property type="match status" value="1"/>
</dbReference>
<dbReference type="InterPro" id="IPR051929">
    <property type="entry name" value="VirAsm_ModProt"/>
</dbReference>
<evidence type="ECO:0000256" key="4">
    <source>
        <dbReference type="ARBA" id="ARBA00022833"/>
    </source>
</evidence>
<keyword evidence="3" id="KW-0378">Hydrolase</keyword>
<dbReference type="GO" id="GO:0006508">
    <property type="term" value="P:proteolysis"/>
    <property type="evidence" value="ECO:0007669"/>
    <property type="project" value="UniProtKB-KW"/>
</dbReference>
<evidence type="ECO:0000256" key="5">
    <source>
        <dbReference type="ARBA" id="ARBA00023049"/>
    </source>
</evidence>
<dbReference type="SMART" id="SM00232">
    <property type="entry name" value="JAB_MPN"/>
    <property type="match status" value="1"/>
</dbReference>
<keyword evidence="1" id="KW-0645">Protease</keyword>
<keyword evidence="8" id="KW-1185">Reference proteome</keyword>
<dbReference type="Pfam" id="PF14464">
    <property type="entry name" value="Prok-JAB"/>
    <property type="match status" value="1"/>
</dbReference>
<feature type="domain" description="JAB1/MPN/MOV34 metalloenzyme" evidence="6">
    <location>
        <begin position="5"/>
        <end position="134"/>
    </location>
</feature>
<evidence type="ECO:0000256" key="3">
    <source>
        <dbReference type="ARBA" id="ARBA00022801"/>
    </source>
</evidence>
<evidence type="ECO:0000313" key="8">
    <source>
        <dbReference type="Proteomes" id="UP001225378"/>
    </source>
</evidence>
<accession>A0AAU7P057</accession>
<dbReference type="InterPro" id="IPR000555">
    <property type="entry name" value="JAMM/MPN+_dom"/>
</dbReference>
<dbReference type="RefSeq" id="WP_305910119.1">
    <property type="nucleotide sequence ID" value="NZ_CP157743.1"/>
</dbReference>
<dbReference type="GO" id="GO:0008235">
    <property type="term" value="F:metalloexopeptidase activity"/>
    <property type="evidence" value="ECO:0007669"/>
    <property type="project" value="TreeGrafter"/>
</dbReference>
<dbReference type="EMBL" id="CP157743">
    <property type="protein sequence ID" value="XBS22517.1"/>
    <property type="molecule type" value="Genomic_DNA"/>
</dbReference>
<gene>
    <name evidence="7" type="ORF">Q9L42_001755</name>
</gene>
<evidence type="ECO:0000256" key="1">
    <source>
        <dbReference type="ARBA" id="ARBA00022670"/>
    </source>
</evidence>